<keyword evidence="2" id="KW-0808">Transferase</keyword>
<reference evidence="7" key="1">
    <citation type="submission" date="2018-05" db="EMBL/GenBank/DDBJ databases">
        <title>Pedobacter paludis sp. nov., isolated from wetland soil.</title>
        <authorList>
            <person name="Zhang Y."/>
        </authorList>
    </citation>
    <scope>NUCLEOTIDE SEQUENCE [LARGE SCALE GENOMIC DNA]</scope>
    <source>
        <strain evidence="7">R-8</strain>
    </source>
</reference>
<dbReference type="EMBL" id="QGNY01000004">
    <property type="protein sequence ID" value="PWS31526.1"/>
    <property type="molecule type" value="Genomic_DNA"/>
</dbReference>
<organism evidence="6 7">
    <name type="scientific">Pedobacter paludis</name>
    <dbReference type="NCBI Taxonomy" id="2203212"/>
    <lineage>
        <taxon>Bacteria</taxon>
        <taxon>Pseudomonadati</taxon>
        <taxon>Bacteroidota</taxon>
        <taxon>Sphingobacteriia</taxon>
        <taxon>Sphingobacteriales</taxon>
        <taxon>Sphingobacteriaceae</taxon>
        <taxon>Pedobacter</taxon>
    </lineage>
</organism>
<keyword evidence="7" id="KW-1185">Reference proteome</keyword>
<proteinExistence type="inferred from homology"/>
<evidence type="ECO:0000256" key="1">
    <source>
        <dbReference type="ARBA" id="ARBA00009156"/>
    </source>
</evidence>
<feature type="domain" description="Carbohydrate kinase FGGY C-terminal" evidence="5">
    <location>
        <begin position="349"/>
        <end position="439"/>
    </location>
</feature>
<keyword evidence="3 6" id="KW-0418">Kinase</keyword>
<comment type="caution">
    <text evidence="6">The sequence shown here is derived from an EMBL/GenBank/DDBJ whole genome shotgun (WGS) entry which is preliminary data.</text>
</comment>
<dbReference type="AlphaFoldDB" id="A0A317F243"/>
<protein>
    <submittedName>
        <fullName evidence="6">Sugar kinase</fullName>
    </submittedName>
</protein>
<dbReference type="Pfam" id="PF00370">
    <property type="entry name" value="FGGY_N"/>
    <property type="match status" value="1"/>
</dbReference>
<dbReference type="InterPro" id="IPR000577">
    <property type="entry name" value="Carb_kinase_FGGY"/>
</dbReference>
<dbReference type="InterPro" id="IPR018484">
    <property type="entry name" value="FGGY_N"/>
</dbReference>
<accession>A0A317F243</accession>
<comment type="similarity">
    <text evidence="1">Belongs to the FGGY kinase family.</text>
</comment>
<dbReference type="RefSeq" id="WP_109930467.1">
    <property type="nucleotide sequence ID" value="NZ_QGNY01000004.1"/>
</dbReference>
<dbReference type="SUPFAM" id="SSF53067">
    <property type="entry name" value="Actin-like ATPase domain"/>
    <property type="match status" value="2"/>
</dbReference>
<dbReference type="Proteomes" id="UP000245391">
    <property type="component" value="Unassembled WGS sequence"/>
</dbReference>
<dbReference type="CDD" id="cd07798">
    <property type="entry name" value="ASKHA_NBD_FGGY_YoaC-like"/>
    <property type="match status" value="1"/>
</dbReference>
<evidence type="ECO:0000313" key="7">
    <source>
        <dbReference type="Proteomes" id="UP000245391"/>
    </source>
</evidence>
<dbReference type="PANTHER" id="PTHR43095:SF2">
    <property type="entry name" value="GLUCONOKINASE"/>
    <property type="match status" value="1"/>
</dbReference>
<sequence>MALKEQAYLVVDIGTGNVRVALAKPNGEIISIERENLQYHKDNNYPEALYFEPDTLWVQIQRLAKAVLVHSGGYEVEAITSTSQREGIVLVGKSGKSLIGLPNIDHRGREWENLIEDKTDVYKLTGRYPTSLFSALKVVGIRNKRPEIWSDFSTFMSISDWVEYMFSGVFHYEHSQASETLLYDVEGKKWSDHLCSIFSLNLEDLPNLTHSGSILGKIKPDVASLFSISSEAVIIVGGADTQLAVKSTQPSEADVVIVSGTTTPIIKLTKSYELDEQQRTWTGRHIDEDSFMLEANAGVTGLNYQRLKEVFYPNEGYDVIEEEVNALDCFQCVASLGSLLADEKTPLTRGGFLFDAPVSHQLSRGSFVWATLWDIACSIKENYNSLCNVTSHNRDYIWACGGGVQSKTLRQFIANLLGKKIIICDSYRQSSVVGGVFICNEALGKTQPEREILETVYPQDKEEDKINYLEWKKTRSSFRTLLNH</sequence>
<feature type="domain" description="Carbohydrate kinase FGGY N-terminal" evidence="4">
    <location>
        <begin position="8"/>
        <end position="245"/>
    </location>
</feature>
<dbReference type="InterPro" id="IPR043129">
    <property type="entry name" value="ATPase_NBD"/>
</dbReference>
<dbReference type="InterPro" id="IPR018485">
    <property type="entry name" value="FGGY_C"/>
</dbReference>
<evidence type="ECO:0000259" key="5">
    <source>
        <dbReference type="Pfam" id="PF02782"/>
    </source>
</evidence>
<evidence type="ECO:0000256" key="2">
    <source>
        <dbReference type="ARBA" id="ARBA00022679"/>
    </source>
</evidence>
<evidence type="ECO:0000313" key="6">
    <source>
        <dbReference type="EMBL" id="PWS31526.1"/>
    </source>
</evidence>
<dbReference type="Pfam" id="PF02782">
    <property type="entry name" value="FGGY_C"/>
    <property type="match status" value="1"/>
</dbReference>
<dbReference type="InterPro" id="IPR050406">
    <property type="entry name" value="FGGY_Carb_Kinase"/>
</dbReference>
<dbReference type="PANTHER" id="PTHR43095">
    <property type="entry name" value="SUGAR KINASE"/>
    <property type="match status" value="1"/>
</dbReference>
<dbReference type="PIRSF" id="PIRSF000538">
    <property type="entry name" value="GlpK"/>
    <property type="match status" value="1"/>
</dbReference>
<name>A0A317F243_9SPHI</name>
<dbReference type="GO" id="GO:0016301">
    <property type="term" value="F:kinase activity"/>
    <property type="evidence" value="ECO:0007669"/>
    <property type="project" value="UniProtKB-KW"/>
</dbReference>
<dbReference type="Gene3D" id="3.30.420.40">
    <property type="match status" value="2"/>
</dbReference>
<evidence type="ECO:0000259" key="4">
    <source>
        <dbReference type="Pfam" id="PF00370"/>
    </source>
</evidence>
<dbReference type="OrthoDB" id="9805576at2"/>
<evidence type="ECO:0000256" key="3">
    <source>
        <dbReference type="ARBA" id="ARBA00022777"/>
    </source>
</evidence>
<dbReference type="GO" id="GO:0005975">
    <property type="term" value="P:carbohydrate metabolic process"/>
    <property type="evidence" value="ECO:0007669"/>
    <property type="project" value="InterPro"/>
</dbReference>
<gene>
    <name evidence="6" type="ORF">DF947_13120</name>
</gene>